<dbReference type="KEGG" id="amh:I633_18195"/>
<dbReference type="EMBL" id="CP004846">
    <property type="protein sequence ID" value="AGP79267.1"/>
    <property type="molecule type" value="Genomic_DNA"/>
</dbReference>
<organism evidence="2 3">
    <name type="scientific">Alteromonas mediterranea 615</name>
    <dbReference type="NCBI Taxonomy" id="1300253"/>
    <lineage>
        <taxon>Bacteria</taxon>
        <taxon>Pseudomonadati</taxon>
        <taxon>Pseudomonadota</taxon>
        <taxon>Gammaproteobacteria</taxon>
        <taxon>Alteromonadales</taxon>
        <taxon>Alteromonadaceae</taxon>
        <taxon>Alteromonas/Salinimonas group</taxon>
        <taxon>Alteromonas</taxon>
    </lineage>
</organism>
<dbReference type="GO" id="GO:0016757">
    <property type="term" value="F:glycosyltransferase activity"/>
    <property type="evidence" value="ECO:0007669"/>
    <property type="project" value="InterPro"/>
</dbReference>
<gene>
    <name evidence="2" type="ORF">I633_18195</name>
</gene>
<dbReference type="HOGENOM" id="CLU_730844_0_0_6"/>
<dbReference type="PATRIC" id="fig|1300253.3.peg.3811"/>
<accession>S5AGP1</accession>
<evidence type="ECO:0000259" key="1">
    <source>
        <dbReference type="Pfam" id="PF04577"/>
    </source>
</evidence>
<dbReference type="BioCyc" id="AMAC1300253:G12YX-2913-MONOMER"/>
<evidence type="ECO:0000313" key="3">
    <source>
        <dbReference type="Proteomes" id="UP000014909"/>
    </source>
</evidence>
<protein>
    <recommendedName>
        <fullName evidence="1">Glycosyltransferase 61 catalytic domain-containing protein</fullName>
    </recommendedName>
</protein>
<dbReference type="AlphaFoldDB" id="S5AGP1"/>
<proteinExistence type="predicted"/>
<name>S5AGP1_9ALTE</name>
<evidence type="ECO:0000313" key="2">
    <source>
        <dbReference type="EMBL" id="AGP79267.1"/>
    </source>
</evidence>
<dbReference type="Pfam" id="PF04577">
    <property type="entry name" value="Glyco_transf_61"/>
    <property type="match status" value="1"/>
</dbReference>
<feature type="domain" description="Glycosyltransferase 61 catalytic" evidence="1">
    <location>
        <begin position="18"/>
        <end position="184"/>
    </location>
</feature>
<dbReference type="Proteomes" id="UP000014909">
    <property type="component" value="Chromosome"/>
</dbReference>
<sequence>MTYALGNYVWCGPIVDHFGHQIADFSTRIACYRESNAKYLFSVRKGSGYTFDNLPNFIKEIFSWFKIEPEDIFFVEKPTVVQKLSVEPQQEQLPQKGPSKNYLSMLDGLVRANNLDEIERKGIYYISRAGMLKGMIAGESYFEAFLSSQGVTIIKPETLSLWEQLKIYMSAETLIFSEGSALHALQLLGHLDCKIRVLQRRPNFLMAKGLLTPRTSERGELSYHQVGKIVAGIRADGEPATDAGVTIPRIEKLIEYFQFEGLDYSSFEQDKLTEAIKIDVTRFIDNEHETPRSKVPGHMEALKKQLNELGLI</sequence>
<reference evidence="2 3" key="1">
    <citation type="journal article" date="2013" name="Genome Biol. Evol.">
        <title>Genomic Diversity of "Deep Ecotype" Alteromonas macleodii Isolates: Evidence for Pan-Mediterranean Clonal Frames.</title>
        <authorList>
            <person name="Lopez-Perez M."/>
            <person name="Gonzaga A."/>
            <person name="Rodriguez-Valera F."/>
        </authorList>
    </citation>
    <scope>NUCLEOTIDE SEQUENCE [LARGE SCALE GENOMIC DNA]</scope>
    <source>
        <strain evidence="3">'English Channel 615'</strain>
    </source>
</reference>
<dbReference type="InterPro" id="IPR049625">
    <property type="entry name" value="Glyco_transf_61_cat"/>
</dbReference>